<feature type="non-terminal residue" evidence="1">
    <location>
        <position position="1"/>
    </location>
</feature>
<gene>
    <name evidence="1" type="ORF">LCGC14_1938340</name>
</gene>
<protein>
    <submittedName>
        <fullName evidence="1">Uncharacterized protein</fullName>
    </submittedName>
</protein>
<accession>A0A0F9FKZ3</accession>
<dbReference type="AlphaFoldDB" id="A0A0F9FKZ3"/>
<name>A0A0F9FKZ3_9ZZZZ</name>
<reference evidence="1" key="1">
    <citation type="journal article" date="2015" name="Nature">
        <title>Complex archaea that bridge the gap between prokaryotes and eukaryotes.</title>
        <authorList>
            <person name="Spang A."/>
            <person name="Saw J.H."/>
            <person name="Jorgensen S.L."/>
            <person name="Zaremba-Niedzwiedzka K."/>
            <person name="Martijn J."/>
            <person name="Lind A.E."/>
            <person name="van Eijk R."/>
            <person name="Schleper C."/>
            <person name="Guy L."/>
            <person name="Ettema T.J."/>
        </authorList>
    </citation>
    <scope>NUCLEOTIDE SEQUENCE</scope>
</reference>
<comment type="caution">
    <text evidence="1">The sequence shown here is derived from an EMBL/GenBank/DDBJ whole genome shotgun (WGS) entry which is preliminary data.</text>
</comment>
<sequence length="56" mass="6060">LGQSMNMVSPILTPHQPAGPMLNKLALFYLSVKDYPPVFSGPSPRGIYVTTVPVMT</sequence>
<proteinExistence type="predicted"/>
<organism evidence="1">
    <name type="scientific">marine sediment metagenome</name>
    <dbReference type="NCBI Taxonomy" id="412755"/>
    <lineage>
        <taxon>unclassified sequences</taxon>
        <taxon>metagenomes</taxon>
        <taxon>ecological metagenomes</taxon>
    </lineage>
</organism>
<dbReference type="EMBL" id="LAZR01020935">
    <property type="protein sequence ID" value="KKL87069.1"/>
    <property type="molecule type" value="Genomic_DNA"/>
</dbReference>
<evidence type="ECO:0000313" key="1">
    <source>
        <dbReference type="EMBL" id="KKL87069.1"/>
    </source>
</evidence>